<gene>
    <name evidence="2" type="ORF">AAFF_G00140130</name>
</gene>
<protein>
    <submittedName>
        <fullName evidence="2">Uncharacterized protein</fullName>
    </submittedName>
</protein>
<dbReference type="Proteomes" id="UP001221898">
    <property type="component" value="Unassembled WGS sequence"/>
</dbReference>
<reference evidence="2" key="1">
    <citation type="journal article" date="2023" name="Science">
        <title>Genome structures resolve the early diversification of teleost fishes.</title>
        <authorList>
            <person name="Parey E."/>
            <person name="Louis A."/>
            <person name="Montfort J."/>
            <person name="Bouchez O."/>
            <person name="Roques C."/>
            <person name="Iampietro C."/>
            <person name="Lluch J."/>
            <person name="Castinel A."/>
            <person name="Donnadieu C."/>
            <person name="Desvignes T."/>
            <person name="Floi Bucao C."/>
            <person name="Jouanno E."/>
            <person name="Wen M."/>
            <person name="Mejri S."/>
            <person name="Dirks R."/>
            <person name="Jansen H."/>
            <person name="Henkel C."/>
            <person name="Chen W.J."/>
            <person name="Zahm M."/>
            <person name="Cabau C."/>
            <person name="Klopp C."/>
            <person name="Thompson A.W."/>
            <person name="Robinson-Rechavi M."/>
            <person name="Braasch I."/>
            <person name="Lecointre G."/>
            <person name="Bobe J."/>
            <person name="Postlethwait J.H."/>
            <person name="Berthelot C."/>
            <person name="Roest Crollius H."/>
            <person name="Guiguen Y."/>
        </authorList>
    </citation>
    <scope>NUCLEOTIDE SEQUENCE</scope>
    <source>
        <strain evidence="2">NC1722</strain>
    </source>
</reference>
<name>A0AAD7X3Y9_9TELE</name>
<evidence type="ECO:0000256" key="1">
    <source>
        <dbReference type="SAM" id="MobiDB-lite"/>
    </source>
</evidence>
<comment type="caution">
    <text evidence="2">The sequence shown here is derived from an EMBL/GenBank/DDBJ whole genome shotgun (WGS) entry which is preliminary data.</text>
</comment>
<organism evidence="2 3">
    <name type="scientific">Aldrovandia affinis</name>
    <dbReference type="NCBI Taxonomy" id="143900"/>
    <lineage>
        <taxon>Eukaryota</taxon>
        <taxon>Metazoa</taxon>
        <taxon>Chordata</taxon>
        <taxon>Craniata</taxon>
        <taxon>Vertebrata</taxon>
        <taxon>Euteleostomi</taxon>
        <taxon>Actinopterygii</taxon>
        <taxon>Neopterygii</taxon>
        <taxon>Teleostei</taxon>
        <taxon>Notacanthiformes</taxon>
        <taxon>Halosauridae</taxon>
        <taxon>Aldrovandia</taxon>
    </lineage>
</organism>
<feature type="region of interest" description="Disordered" evidence="1">
    <location>
        <begin position="64"/>
        <end position="144"/>
    </location>
</feature>
<accession>A0AAD7X3Y9</accession>
<dbReference type="AlphaFoldDB" id="A0AAD7X3Y9"/>
<dbReference type="EMBL" id="JAINUG010000002">
    <property type="protein sequence ID" value="KAJ8418304.1"/>
    <property type="molecule type" value="Genomic_DNA"/>
</dbReference>
<evidence type="ECO:0000313" key="3">
    <source>
        <dbReference type="Proteomes" id="UP001221898"/>
    </source>
</evidence>
<proteinExistence type="predicted"/>
<keyword evidence="3" id="KW-1185">Reference proteome</keyword>
<sequence length="144" mass="15045">MSEKTGQTVGHRALIHTVVAVLRTESTLFLLRWLGRASLETRTELASLVCALCWHNRHTRCEAPLPGGDSTGIGTPAAWQPPPPTSPAVGLRDAQRSPARRGRADSPLPGAARPGTCPSSPARLQLGGCPSLPSPAAAEAMRGS</sequence>
<evidence type="ECO:0000313" key="2">
    <source>
        <dbReference type="EMBL" id="KAJ8418304.1"/>
    </source>
</evidence>